<proteinExistence type="predicted"/>
<name>A0A5S9M452_BACIA</name>
<dbReference type="EMBL" id="AP021906">
    <property type="protein sequence ID" value="BBP87522.1"/>
    <property type="molecule type" value="Genomic_DNA"/>
</dbReference>
<evidence type="ECO:0000313" key="2">
    <source>
        <dbReference type="Proteomes" id="UP000464658"/>
    </source>
</evidence>
<organism evidence="1 2">
    <name type="scientific">Bacillus safensis</name>
    <dbReference type="NCBI Taxonomy" id="561879"/>
    <lineage>
        <taxon>Bacteria</taxon>
        <taxon>Bacillati</taxon>
        <taxon>Bacillota</taxon>
        <taxon>Bacilli</taxon>
        <taxon>Bacillales</taxon>
        <taxon>Bacillaceae</taxon>
        <taxon>Bacillus</taxon>
    </lineage>
</organism>
<reference evidence="1 2" key="1">
    <citation type="submission" date="2019-12" db="EMBL/GenBank/DDBJ databases">
        <title>Full genome sequence of a Bacillus safensis strain isolated from commercially available natto in Indonesia.</title>
        <authorList>
            <person name="Yoshida M."/>
            <person name="Uomi M."/>
            <person name="Waturangi D."/>
            <person name="Ekaputri J.J."/>
            <person name="Setiamarga D.H.E."/>
        </authorList>
    </citation>
    <scope>NUCLEOTIDE SEQUENCE [LARGE SCALE GENOMIC DNA]</scope>
    <source>
        <strain evidence="1 2">IDN1</strain>
    </source>
</reference>
<dbReference type="AlphaFoldDB" id="A0A5S9M452"/>
<dbReference type="Proteomes" id="UP000464658">
    <property type="component" value="Chromosome"/>
</dbReference>
<protein>
    <submittedName>
        <fullName evidence="1">Uncharacterized protein</fullName>
    </submittedName>
</protein>
<accession>A0A5S9M452</accession>
<evidence type="ECO:0000313" key="1">
    <source>
        <dbReference type="EMBL" id="BBP87522.1"/>
    </source>
</evidence>
<gene>
    <name evidence="1" type="ORF">BsIDN1_11400</name>
</gene>
<sequence length="65" mass="7628">MITVYKYDVGRMPNAVLDVSPKAFKALGYKTSKGVVKRALHLLIHRHAKKREKFIFWLLFLVERV</sequence>